<evidence type="ECO:0000313" key="2">
    <source>
        <dbReference type="EMBL" id="GBP46298.1"/>
    </source>
</evidence>
<proteinExistence type="predicted"/>
<evidence type="ECO:0000313" key="3">
    <source>
        <dbReference type="Proteomes" id="UP000299102"/>
    </source>
</evidence>
<gene>
    <name evidence="2" type="ORF">EVAR_30429_1</name>
</gene>
<keyword evidence="3" id="KW-1185">Reference proteome</keyword>
<protein>
    <submittedName>
        <fullName evidence="2">Uncharacterized protein</fullName>
    </submittedName>
</protein>
<name>A0A4C1W4N4_EUMVA</name>
<accession>A0A4C1W4N4</accession>
<dbReference type="AlphaFoldDB" id="A0A4C1W4N4"/>
<comment type="caution">
    <text evidence="2">The sequence shown here is derived from an EMBL/GenBank/DDBJ whole genome shotgun (WGS) entry which is preliminary data.</text>
</comment>
<feature type="region of interest" description="Disordered" evidence="1">
    <location>
        <begin position="147"/>
        <end position="178"/>
    </location>
</feature>
<reference evidence="2 3" key="1">
    <citation type="journal article" date="2019" name="Commun. Biol.">
        <title>The bagworm genome reveals a unique fibroin gene that provides high tensile strength.</title>
        <authorList>
            <person name="Kono N."/>
            <person name="Nakamura H."/>
            <person name="Ohtoshi R."/>
            <person name="Tomita M."/>
            <person name="Numata K."/>
            <person name="Arakawa K."/>
        </authorList>
    </citation>
    <scope>NUCLEOTIDE SEQUENCE [LARGE SCALE GENOMIC DNA]</scope>
</reference>
<organism evidence="2 3">
    <name type="scientific">Eumeta variegata</name>
    <name type="common">Bagworm moth</name>
    <name type="synonym">Eumeta japonica</name>
    <dbReference type="NCBI Taxonomy" id="151549"/>
    <lineage>
        <taxon>Eukaryota</taxon>
        <taxon>Metazoa</taxon>
        <taxon>Ecdysozoa</taxon>
        <taxon>Arthropoda</taxon>
        <taxon>Hexapoda</taxon>
        <taxon>Insecta</taxon>
        <taxon>Pterygota</taxon>
        <taxon>Neoptera</taxon>
        <taxon>Endopterygota</taxon>
        <taxon>Lepidoptera</taxon>
        <taxon>Glossata</taxon>
        <taxon>Ditrysia</taxon>
        <taxon>Tineoidea</taxon>
        <taxon>Psychidae</taxon>
        <taxon>Oiketicinae</taxon>
        <taxon>Eumeta</taxon>
    </lineage>
</organism>
<dbReference type="Proteomes" id="UP000299102">
    <property type="component" value="Unassembled WGS sequence"/>
</dbReference>
<sequence>MPVRTPSIVPAVTDTNDVLTTVFDGKPAHSPFSSRNGRGACRSAGTLSGSLCRELYFFETGNIERPNFAESPLYGTHHKLCQRLKTQTLTVSEKKIPRRQPIRSALPMGASAIRPGHSSSRLLVIGGRAGATERQPVRAFMQPSELEARRAGGGPPAPRAVHATGHGDGAASASTFRTYDRRLALP</sequence>
<dbReference type="EMBL" id="BGZK01000480">
    <property type="protein sequence ID" value="GBP46298.1"/>
    <property type="molecule type" value="Genomic_DNA"/>
</dbReference>
<evidence type="ECO:0000256" key="1">
    <source>
        <dbReference type="SAM" id="MobiDB-lite"/>
    </source>
</evidence>